<keyword evidence="1" id="KW-0812">Transmembrane</keyword>
<dbReference type="HOGENOM" id="CLU_3153681_0_0_9"/>
<proteinExistence type="predicted"/>
<sequence>MICYDHDIFGIKGEQDERIHILVAHFFLIDLAFMFNSIIVFVIVLIIS</sequence>
<comment type="caution">
    <text evidence="2">The sequence shown here is derived from an EMBL/GenBank/DDBJ whole genome shotgun (WGS) entry which is preliminary data.</text>
</comment>
<feature type="transmembrane region" description="Helical" evidence="1">
    <location>
        <begin position="21"/>
        <end position="47"/>
    </location>
</feature>
<gene>
    <name evidence="2" type="ORF">CLOSTHATH_05508</name>
</gene>
<dbReference type="Proteomes" id="UP000004968">
    <property type="component" value="Unassembled WGS sequence"/>
</dbReference>
<keyword evidence="1" id="KW-0472">Membrane</keyword>
<accession>D3APF6</accession>
<keyword evidence="1" id="KW-1133">Transmembrane helix</keyword>
<evidence type="ECO:0000256" key="1">
    <source>
        <dbReference type="SAM" id="Phobius"/>
    </source>
</evidence>
<dbReference type="AlphaFoldDB" id="D3APF6"/>
<reference evidence="2 3" key="1">
    <citation type="submission" date="2010-01" db="EMBL/GenBank/DDBJ databases">
        <authorList>
            <person name="Weinstock G."/>
            <person name="Sodergren E."/>
            <person name="Clifton S."/>
            <person name="Fulton L."/>
            <person name="Fulton B."/>
            <person name="Courtney L."/>
            <person name="Fronick C."/>
            <person name="Harrison M."/>
            <person name="Strong C."/>
            <person name="Farmer C."/>
            <person name="Delahaunty K."/>
            <person name="Markovic C."/>
            <person name="Hall O."/>
            <person name="Minx P."/>
            <person name="Tomlinson C."/>
            <person name="Mitreva M."/>
            <person name="Nelson J."/>
            <person name="Hou S."/>
            <person name="Wollam A."/>
            <person name="Pepin K.H."/>
            <person name="Johnson M."/>
            <person name="Bhonagiri V."/>
            <person name="Nash W.E."/>
            <person name="Warren W."/>
            <person name="Chinwalla A."/>
            <person name="Mardis E.R."/>
            <person name="Wilson R.K."/>
        </authorList>
    </citation>
    <scope>NUCLEOTIDE SEQUENCE [LARGE SCALE GENOMIC DNA]</scope>
    <source>
        <strain evidence="2 3">DSM 13479</strain>
    </source>
</reference>
<protein>
    <submittedName>
        <fullName evidence="2">Uncharacterized protein</fullName>
    </submittedName>
</protein>
<dbReference type="EMBL" id="ACIO01000577">
    <property type="protein sequence ID" value="EFC96303.1"/>
    <property type="molecule type" value="Genomic_DNA"/>
</dbReference>
<organism evidence="2 3">
    <name type="scientific">Hungatella hathewayi DSM 13479</name>
    <dbReference type="NCBI Taxonomy" id="566550"/>
    <lineage>
        <taxon>Bacteria</taxon>
        <taxon>Bacillati</taxon>
        <taxon>Bacillota</taxon>
        <taxon>Clostridia</taxon>
        <taxon>Lachnospirales</taxon>
        <taxon>Lachnospiraceae</taxon>
        <taxon>Hungatella</taxon>
    </lineage>
</organism>
<evidence type="ECO:0000313" key="2">
    <source>
        <dbReference type="EMBL" id="EFC96303.1"/>
    </source>
</evidence>
<evidence type="ECO:0000313" key="3">
    <source>
        <dbReference type="Proteomes" id="UP000004968"/>
    </source>
</evidence>
<name>D3APF6_9FIRM</name>